<keyword evidence="6 17" id="KW-0349">Heme</keyword>
<evidence type="ECO:0000256" key="9">
    <source>
        <dbReference type="ARBA" id="ARBA00022723"/>
    </source>
</evidence>
<evidence type="ECO:0000256" key="10">
    <source>
        <dbReference type="ARBA" id="ARBA00022967"/>
    </source>
</evidence>
<dbReference type="UniPathway" id="UPA00705"/>
<dbReference type="GO" id="GO:0022904">
    <property type="term" value="P:respiratory electron transport chain"/>
    <property type="evidence" value="ECO:0007669"/>
    <property type="project" value="TreeGrafter"/>
</dbReference>
<evidence type="ECO:0000256" key="12">
    <source>
        <dbReference type="ARBA" id="ARBA00022989"/>
    </source>
</evidence>
<accession>A0A0J6TE63</accession>
<dbReference type="OrthoDB" id="9803294at2"/>
<feature type="transmembrane region" description="Helical" evidence="18">
    <location>
        <begin position="180"/>
        <end position="204"/>
    </location>
</feature>
<keyword evidence="15 18" id="KW-0472">Membrane</keyword>
<organism evidence="20 21">
    <name type="scientific">Methylobacterium tarhaniae</name>
    <dbReference type="NCBI Taxonomy" id="1187852"/>
    <lineage>
        <taxon>Bacteria</taxon>
        <taxon>Pseudomonadati</taxon>
        <taxon>Pseudomonadota</taxon>
        <taxon>Alphaproteobacteria</taxon>
        <taxon>Hyphomicrobiales</taxon>
        <taxon>Methylobacteriaceae</taxon>
        <taxon>Methylobacterium</taxon>
    </lineage>
</organism>
<keyword evidence="21" id="KW-1185">Reference proteome</keyword>
<feature type="transmembrane region" description="Helical" evidence="18">
    <location>
        <begin position="594"/>
        <end position="613"/>
    </location>
</feature>
<dbReference type="CDD" id="cd01662">
    <property type="entry name" value="Ubiquinol_Oxidase_I"/>
    <property type="match status" value="1"/>
</dbReference>
<evidence type="ECO:0000256" key="3">
    <source>
        <dbReference type="ARBA" id="ARBA00009578"/>
    </source>
</evidence>
<dbReference type="PRINTS" id="PR01165">
    <property type="entry name" value="CYCOXIDASEI"/>
</dbReference>
<evidence type="ECO:0000256" key="6">
    <source>
        <dbReference type="ARBA" id="ARBA00022617"/>
    </source>
</evidence>
<dbReference type="Proteomes" id="UP000036449">
    <property type="component" value="Unassembled WGS sequence"/>
</dbReference>
<dbReference type="GO" id="GO:0015990">
    <property type="term" value="P:electron transport coupled proton transport"/>
    <property type="evidence" value="ECO:0007669"/>
    <property type="project" value="InterPro"/>
</dbReference>
<evidence type="ECO:0000256" key="15">
    <source>
        <dbReference type="ARBA" id="ARBA00023136"/>
    </source>
</evidence>
<dbReference type="GO" id="GO:0006119">
    <property type="term" value="P:oxidative phosphorylation"/>
    <property type="evidence" value="ECO:0007669"/>
    <property type="project" value="UniProtKB-UniPathway"/>
</dbReference>
<feature type="transmembrane region" description="Helical" evidence="18">
    <location>
        <begin position="55"/>
        <end position="77"/>
    </location>
</feature>
<evidence type="ECO:0000256" key="18">
    <source>
        <dbReference type="RuleBase" id="RU363061"/>
    </source>
</evidence>
<dbReference type="EMBL" id="LABZ01000025">
    <property type="protein sequence ID" value="KMO44187.1"/>
    <property type="molecule type" value="Genomic_DNA"/>
</dbReference>
<dbReference type="Gene3D" id="1.20.210.10">
    <property type="entry name" value="Cytochrome c oxidase-like, subunit I domain"/>
    <property type="match status" value="1"/>
</dbReference>
<dbReference type="SUPFAM" id="SSF81442">
    <property type="entry name" value="Cytochrome c oxidase subunit I-like"/>
    <property type="match status" value="1"/>
</dbReference>
<comment type="subcellular location">
    <subcellularLocation>
        <location evidence="1 18">Cell membrane</location>
        <topology evidence="1 18">Multi-pass membrane protein</topology>
    </subcellularLocation>
</comment>
<feature type="transmembrane region" description="Helical" evidence="18">
    <location>
        <begin position="405"/>
        <end position="431"/>
    </location>
</feature>
<evidence type="ECO:0000256" key="2">
    <source>
        <dbReference type="ARBA" id="ARBA00004673"/>
    </source>
</evidence>
<evidence type="ECO:0000256" key="11">
    <source>
        <dbReference type="ARBA" id="ARBA00022982"/>
    </source>
</evidence>
<feature type="transmembrane region" description="Helical" evidence="18">
    <location>
        <begin position="443"/>
        <end position="466"/>
    </location>
</feature>
<dbReference type="InterPro" id="IPR023615">
    <property type="entry name" value="Cyt_c_Oxase_su1_BS"/>
</dbReference>
<sequence>MSDAAPLPRDLPRDLRDTDLDGPALSERLARIWGTGRGVIARLSSVDHKVIGRRYIATAFLFLFLGGLTAIVMRLQLARPENGLVGPDTYNQLFTMHGSTMMFLFGVPIGEAMAVYLVPLMVGTRNIAFPRLNAFSYWVYLSGGLFLWISFLLNIGPDVGWFAYVPLSGPEYSPGKRADVWAQMITFTELSGLAVAVEIIVTVLKQRAPGMTLDRIPLFVWALFVNSFIIVFALPAVMLASTFLILDRLIGTQLFNPAEGGDALLFQHLFWFFGHPEVYIIFLPGTAFVSAIIPTFARREIFGYLALVLSLIATGFLSFGLWVHHMFTTGLPQLGAAFFTASSMLIAIPNGLQIFCWIATLWDGRPVWRTPLLFVCGFFFVFVAGGLSGIMLASVPIDTQVHDTYFVVAHFHYVLIGGNVFPLLGAIYYWFPKFTGRLMSERLGRWNFWLVFVGFNVAFFPMHISGLMGMPRRVYTYGPEMGWGDLQMLSTAGALVLFSGFLVFFWNVAASLRRGDIAGPNPWGAGTLEWAAASPPAPQNFDRIPLVTHREPLWAERAGLPVATGLSAAYRELVVTSVAEAEPQLREASPEPSIWPLVAALAVGATFIGSIFTPHAVLWGLPPIAAALTGWFWPKGTPEDEA</sequence>
<evidence type="ECO:0000256" key="7">
    <source>
        <dbReference type="ARBA" id="ARBA00022660"/>
    </source>
</evidence>
<feature type="transmembrane region" description="Helical" evidence="18">
    <location>
        <begin position="304"/>
        <end position="324"/>
    </location>
</feature>
<feature type="transmembrane region" description="Helical" evidence="18">
    <location>
        <begin position="134"/>
        <end position="155"/>
    </location>
</feature>
<protein>
    <recommendedName>
        <fullName evidence="18">Cytochrome c oxidase subunit 1</fullName>
        <ecNumber evidence="18">7.1.1.9</ecNumber>
    </recommendedName>
</protein>
<keyword evidence="13 18" id="KW-0408">Iron</keyword>
<comment type="similarity">
    <text evidence="3 17">Belongs to the heme-copper respiratory oxidase family.</text>
</comment>
<keyword evidence="8 17" id="KW-0812">Transmembrane</keyword>
<keyword evidence="10" id="KW-1278">Translocase</keyword>
<dbReference type="GO" id="GO:0046872">
    <property type="term" value="F:metal ion binding"/>
    <property type="evidence" value="ECO:0007669"/>
    <property type="project" value="UniProtKB-KW"/>
</dbReference>
<feature type="domain" description="Cytochrome oxidase subunit I profile" evidence="19">
    <location>
        <begin position="27"/>
        <end position="548"/>
    </location>
</feature>
<evidence type="ECO:0000256" key="4">
    <source>
        <dbReference type="ARBA" id="ARBA00022448"/>
    </source>
</evidence>
<feature type="transmembrane region" description="Helical" evidence="18">
    <location>
        <begin position="97"/>
        <end position="122"/>
    </location>
</feature>
<dbReference type="InterPro" id="IPR036927">
    <property type="entry name" value="Cyt_c_oxase-like_su1_sf"/>
</dbReference>
<dbReference type="EC" id="7.1.1.9" evidence="18"/>
<dbReference type="PROSITE" id="PS50855">
    <property type="entry name" value="COX1"/>
    <property type="match status" value="1"/>
</dbReference>
<feature type="transmembrane region" description="Helical" evidence="18">
    <location>
        <begin position="372"/>
        <end position="393"/>
    </location>
</feature>
<keyword evidence="5 18" id="KW-1003">Cell membrane</keyword>
<keyword evidence="11 17" id="KW-0249">Electron transport</keyword>
<dbReference type="PANTHER" id="PTHR10422">
    <property type="entry name" value="CYTOCHROME C OXIDASE SUBUNIT 1"/>
    <property type="match status" value="1"/>
</dbReference>
<proteinExistence type="inferred from homology"/>
<evidence type="ECO:0000256" key="14">
    <source>
        <dbReference type="ARBA" id="ARBA00023008"/>
    </source>
</evidence>
<keyword evidence="4 17" id="KW-0813">Transport</keyword>
<reference evidence="20 21" key="1">
    <citation type="submission" date="2015-03" db="EMBL/GenBank/DDBJ databases">
        <title>Genome sequencing of Methylobacterium tarhaniae DSM 25844.</title>
        <authorList>
            <person name="Chaudhry V."/>
            <person name="Patil P.B."/>
        </authorList>
    </citation>
    <scope>NUCLEOTIDE SEQUENCE [LARGE SCALE GENOMIC DNA]</scope>
    <source>
        <strain evidence="20 21">DSM 25844</strain>
    </source>
</reference>
<evidence type="ECO:0000256" key="8">
    <source>
        <dbReference type="ARBA" id="ARBA00022692"/>
    </source>
</evidence>
<feature type="transmembrane region" description="Helical" evidence="18">
    <location>
        <begin position="336"/>
        <end position="360"/>
    </location>
</feature>
<evidence type="ECO:0000256" key="13">
    <source>
        <dbReference type="ARBA" id="ARBA00023004"/>
    </source>
</evidence>
<evidence type="ECO:0000259" key="19">
    <source>
        <dbReference type="PROSITE" id="PS50855"/>
    </source>
</evidence>
<keyword evidence="14 18" id="KW-0186">Copper</keyword>
<evidence type="ECO:0000256" key="5">
    <source>
        <dbReference type="ARBA" id="ARBA00022475"/>
    </source>
</evidence>
<feature type="transmembrane region" description="Helical" evidence="18">
    <location>
        <begin position="278"/>
        <end position="297"/>
    </location>
</feature>
<evidence type="ECO:0000313" key="21">
    <source>
        <dbReference type="Proteomes" id="UP000036449"/>
    </source>
</evidence>
<dbReference type="PROSITE" id="PS00077">
    <property type="entry name" value="COX1_CUB"/>
    <property type="match status" value="1"/>
</dbReference>
<dbReference type="PANTHER" id="PTHR10422:SF35">
    <property type="entry name" value="CYTOCHROME BO(3) UBIQUINOL OXIDASE SUBUNIT 1"/>
    <property type="match status" value="1"/>
</dbReference>
<dbReference type="GO" id="GO:0004129">
    <property type="term" value="F:cytochrome-c oxidase activity"/>
    <property type="evidence" value="ECO:0007669"/>
    <property type="project" value="UniProtKB-EC"/>
</dbReference>
<keyword evidence="9 18" id="KW-0479">Metal-binding</keyword>
<dbReference type="RefSeq" id="WP_048449651.1">
    <property type="nucleotide sequence ID" value="NZ_LABZ01000025.1"/>
</dbReference>
<comment type="pathway">
    <text evidence="2 18">Energy metabolism; oxidative phosphorylation.</text>
</comment>
<evidence type="ECO:0000256" key="1">
    <source>
        <dbReference type="ARBA" id="ARBA00004651"/>
    </source>
</evidence>
<dbReference type="GO" id="GO:0005886">
    <property type="term" value="C:plasma membrane"/>
    <property type="evidence" value="ECO:0007669"/>
    <property type="project" value="UniProtKB-SubCell"/>
</dbReference>
<comment type="function">
    <text evidence="18">Cytochrome c oxidase is the component of the respiratory chain that catalyzes the reduction of oxygen to water. Subunits 1-3 form the functional core of the enzyme complex. CO I is the catalytic subunit of the enzyme. Electrons originating in cytochrome c are transferred via the copper A center of subunit 2 and heme A of subunit 1 to the bimetallic center formed by heme A3 and copper B.</text>
</comment>
<dbReference type="Pfam" id="PF00115">
    <property type="entry name" value="COX1"/>
    <property type="match status" value="1"/>
</dbReference>
<gene>
    <name evidence="20" type="ORF">VQ03_04475</name>
</gene>
<dbReference type="InterPro" id="IPR023616">
    <property type="entry name" value="Cyt_c_oxase-like_su1_dom"/>
</dbReference>
<dbReference type="PATRIC" id="fig|1187852.3.peg.3577"/>
<name>A0A0J6TE63_9HYPH</name>
<feature type="transmembrane region" description="Helical" evidence="18">
    <location>
        <begin position="216"/>
        <end position="246"/>
    </location>
</feature>
<evidence type="ECO:0000313" key="20">
    <source>
        <dbReference type="EMBL" id="KMO44187.1"/>
    </source>
</evidence>
<feature type="transmembrane region" description="Helical" evidence="18">
    <location>
        <begin position="486"/>
        <end position="506"/>
    </location>
</feature>
<evidence type="ECO:0000256" key="17">
    <source>
        <dbReference type="RuleBase" id="RU000370"/>
    </source>
</evidence>
<evidence type="ECO:0000256" key="16">
    <source>
        <dbReference type="ARBA" id="ARBA00047816"/>
    </source>
</evidence>
<dbReference type="AlphaFoldDB" id="A0A0J6TE63"/>
<keyword evidence="7 17" id="KW-0679">Respiratory chain</keyword>
<comment type="catalytic activity">
    <reaction evidence="16 18">
        <text>4 Fe(II)-[cytochrome c] + O2 + 8 H(+)(in) = 4 Fe(III)-[cytochrome c] + 2 H2O + 4 H(+)(out)</text>
        <dbReference type="Rhea" id="RHEA:11436"/>
        <dbReference type="Rhea" id="RHEA-COMP:10350"/>
        <dbReference type="Rhea" id="RHEA-COMP:14399"/>
        <dbReference type="ChEBI" id="CHEBI:15377"/>
        <dbReference type="ChEBI" id="CHEBI:15378"/>
        <dbReference type="ChEBI" id="CHEBI:15379"/>
        <dbReference type="ChEBI" id="CHEBI:29033"/>
        <dbReference type="ChEBI" id="CHEBI:29034"/>
        <dbReference type="EC" id="7.1.1.9"/>
    </reaction>
</comment>
<dbReference type="InterPro" id="IPR000883">
    <property type="entry name" value="Cyt_C_Oxase_1"/>
</dbReference>
<dbReference type="NCBIfam" id="TIGR02891">
    <property type="entry name" value="CtaD_CoxA"/>
    <property type="match status" value="1"/>
</dbReference>
<dbReference type="GO" id="GO:0020037">
    <property type="term" value="F:heme binding"/>
    <property type="evidence" value="ECO:0007669"/>
    <property type="project" value="InterPro"/>
</dbReference>
<comment type="caution">
    <text evidence="20">The sequence shown here is derived from an EMBL/GenBank/DDBJ whole genome shotgun (WGS) entry which is preliminary data.</text>
</comment>
<keyword evidence="12 18" id="KW-1133">Transmembrane helix</keyword>
<dbReference type="InterPro" id="IPR014241">
    <property type="entry name" value="Cyt_c_oxidase_su1_bac"/>
</dbReference>